<evidence type="ECO:0000256" key="1">
    <source>
        <dbReference type="ARBA" id="ARBA00004915"/>
    </source>
</evidence>
<evidence type="ECO:0000256" key="12">
    <source>
        <dbReference type="HAMAP-Rule" id="MF_00160"/>
    </source>
</evidence>
<comment type="subunit">
    <text evidence="12">Homodimer.</text>
</comment>
<dbReference type="Pfam" id="PF00266">
    <property type="entry name" value="Aminotran_5"/>
    <property type="match status" value="1"/>
</dbReference>
<dbReference type="InterPro" id="IPR015424">
    <property type="entry name" value="PyrdxlP-dep_Trfase"/>
</dbReference>
<evidence type="ECO:0000259" key="13">
    <source>
        <dbReference type="Pfam" id="PF00266"/>
    </source>
</evidence>
<evidence type="ECO:0000256" key="8">
    <source>
        <dbReference type="ARBA" id="ARBA00023096"/>
    </source>
</evidence>
<evidence type="ECO:0000313" key="14">
    <source>
        <dbReference type="EMBL" id="KDN96796.1"/>
    </source>
</evidence>
<dbReference type="STRING" id="28885.EI16_11195"/>
<keyword evidence="6 12" id="KW-0808">Transferase</keyword>
<dbReference type="PANTHER" id="PTHR43247">
    <property type="entry name" value="PHOSPHOSERINE AMINOTRANSFERASE"/>
    <property type="match status" value="1"/>
</dbReference>
<comment type="pathway">
    <text evidence="2 12">Amino-acid biosynthesis; L-serine biosynthesis; L-serine from 3-phospho-D-glycerate: step 2/3.</text>
</comment>
<feature type="binding site" evidence="12">
    <location>
        <position position="128"/>
    </location>
    <ligand>
        <name>pyridoxal 5'-phosphate</name>
        <dbReference type="ChEBI" id="CHEBI:597326"/>
    </ligand>
</feature>
<dbReference type="UniPathway" id="UPA00244">
    <property type="reaction ID" value="UER00311"/>
</dbReference>
<dbReference type="InterPro" id="IPR015422">
    <property type="entry name" value="PyrdxlP-dep_Trfase_small"/>
</dbReference>
<feature type="binding site" evidence="12">
    <location>
        <position position="85"/>
    </location>
    <ligand>
        <name>pyridoxal 5'-phosphate</name>
        <dbReference type="ChEBI" id="CHEBI:597326"/>
    </ligand>
</feature>
<dbReference type="FunFam" id="3.90.1150.10:FF:000006">
    <property type="entry name" value="Phosphoserine aminotransferase"/>
    <property type="match status" value="1"/>
</dbReference>
<feature type="domain" description="Aminotransferase class V" evidence="13">
    <location>
        <begin position="2"/>
        <end position="285"/>
    </location>
</feature>
<reference evidence="14 15" key="1">
    <citation type="submission" date="2014-04" db="EMBL/GenBank/DDBJ databases">
        <title>Draft genome sequence of Hydrogenovibrio marinus MH-110, a model organism for aerobic H2 metabolism.</title>
        <authorList>
            <person name="Cha H.J."/>
            <person name="Jo B.H."/>
            <person name="Hwang B.H."/>
        </authorList>
    </citation>
    <scope>NUCLEOTIDE SEQUENCE [LARGE SCALE GENOMIC DNA]</scope>
    <source>
        <strain evidence="14 15">MH-110</strain>
    </source>
</reference>
<dbReference type="EMBL" id="JMIU01000001">
    <property type="protein sequence ID" value="KDN96796.1"/>
    <property type="molecule type" value="Genomic_DNA"/>
</dbReference>
<dbReference type="GO" id="GO:0004648">
    <property type="term" value="F:O-phospho-L-serine:2-oxoglutarate aminotransferase activity"/>
    <property type="evidence" value="ECO:0007669"/>
    <property type="project" value="UniProtKB-UniRule"/>
</dbReference>
<proteinExistence type="inferred from homology"/>
<comment type="pathway">
    <text evidence="1 12">Cofactor biosynthesis; pyridoxine 5'-phosphate biosynthesis; pyridoxine 5'-phosphate from D-erythrose 4-phosphate: step 3/5.</text>
</comment>
<comment type="function">
    <text evidence="12">Catalyzes the reversible conversion of 3-phosphohydroxypyruvate to phosphoserine and of 3-hydroxy-2-oxo-4-phosphonooxybutanoate to phosphohydroxythreonine.</text>
</comment>
<feature type="binding site" evidence="12">
    <location>
        <begin position="8"/>
        <end position="9"/>
    </location>
    <ligand>
        <name>pyridoxal 5'-phosphate</name>
        <dbReference type="ChEBI" id="CHEBI:597326"/>
    </ligand>
</feature>
<feature type="binding site" evidence="12">
    <location>
        <begin position="172"/>
        <end position="173"/>
    </location>
    <ligand>
        <name>pyridoxal 5'-phosphate</name>
        <dbReference type="ChEBI" id="CHEBI:597326"/>
    </ligand>
</feature>
<comment type="caution">
    <text evidence="14">The sequence shown here is derived from an EMBL/GenBank/DDBJ whole genome shotgun (WGS) entry which is preliminary data.</text>
</comment>
<dbReference type="EC" id="2.6.1.52" evidence="12"/>
<keyword evidence="5 12" id="KW-0028">Amino-acid biosynthesis</keyword>
<feature type="binding site" evidence="12">
    <location>
        <position position="35"/>
    </location>
    <ligand>
        <name>pyridoxal 5'-phosphate</name>
        <dbReference type="ChEBI" id="CHEBI:597326"/>
    </ligand>
</feature>
<keyword evidence="7 12" id="KW-0663">Pyridoxal phosphate</keyword>
<feature type="modified residue" description="N6-(pyridoxal phosphate)lysine" evidence="12">
    <location>
        <position position="129"/>
    </location>
</feature>
<keyword evidence="9 12" id="KW-0718">Serine biosynthesis</keyword>
<evidence type="ECO:0000256" key="5">
    <source>
        <dbReference type="ARBA" id="ARBA00022605"/>
    </source>
</evidence>
<comment type="caution">
    <text evidence="12">Lacks conserved residue(s) required for the propagation of feature annotation.</text>
</comment>
<organism evidence="14 15">
    <name type="scientific">Hydrogenovibrio marinus</name>
    <dbReference type="NCBI Taxonomy" id="28885"/>
    <lineage>
        <taxon>Bacteria</taxon>
        <taxon>Pseudomonadati</taxon>
        <taxon>Pseudomonadota</taxon>
        <taxon>Gammaproteobacteria</taxon>
        <taxon>Thiotrichales</taxon>
        <taxon>Piscirickettsiaceae</taxon>
        <taxon>Hydrogenovibrio</taxon>
    </lineage>
</organism>
<evidence type="ECO:0000256" key="10">
    <source>
        <dbReference type="ARBA" id="ARBA00047630"/>
    </source>
</evidence>
<dbReference type="InterPro" id="IPR000192">
    <property type="entry name" value="Aminotrans_V_dom"/>
</dbReference>
<gene>
    <name evidence="12" type="primary">serC</name>
    <name evidence="14" type="ORF">EI16_11195</name>
</gene>
<keyword evidence="15" id="KW-1185">Reference proteome</keyword>
<evidence type="ECO:0000313" key="15">
    <source>
        <dbReference type="Proteomes" id="UP000027341"/>
    </source>
</evidence>
<evidence type="ECO:0000256" key="6">
    <source>
        <dbReference type="ARBA" id="ARBA00022679"/>
    </source>
</evidence>
<dbReference type="GO" id="GO:0030170">
    <property type="term" value="F:pyridoxal phosphate binding"/>
    <property type="evidence" value="ECO:0007669"/>
    <property type="project" value="UniProtKB-UniRule"/>
</dbReference>
<dbReference type="GO" id="GO:0005737">
    <property type="term" value="C:cytoplasm"/>
    <property type="evidence" value="ECO:0007669"/>
    <property type="project" value="UniProtKB-SubCell"/>
</dbReference>
<sequence>MLFLQGGATQQFSMIPITLLRNTGREAEYLQTGYWGKKAIVEAEKEGKVKTLWSGQADGYKRLPDDAELSFSEQAAYLHYASNETVEGLQFHRVLGPDSVPRVCDMSSDFLSRPVDADRFSIIYAHAQKNIGPAGVTVVLIKKSLLDSAQEQPNLPSFLDYRNHVATHSNYNTPPVFAIYVTLLVTRWIKDVVGGLENMENINHRKAELLYQAIDDSQGFYQGWSRKEDRSYMNATFNLTTPELEQRFLQEAAQAGFSGLDGHRSLGGVRASLYNGLTVPAVEQLLDFMSTFERKHR</sequence>
<evidence type="ECO:0000256" key="4">
    <source>
        <dbReference type="ARBA" id="ARBA00022576"/>
    </source>
</evidence>
<dbReference type="AlphaFoldDB" id="A0A067A2F3"/>
<protein>
    <recommendedName>
        <fullName evidence="12">Phosphoserine aminotransferase</fullName>
        <ecNumber evidence="12">2.6.1.52</ecNumber>
    </recommendedName>
    <alternativeName>
        <fullName evidence="12">Phosphohydroxythreonine aminotransferase</fullName>
        <shortName evidence="12">PSAT</shortName>
    </alternativeName>
</protein>
<evidence type="ECO:0000256" key="3">
    <source>
        <dbReference type="ARBA" id="ARBA00006904"/>
    </source>
</evidence>
<comment type="similarity">
    <text evidence="3 12">Belongs to the class-V pyridoxal-phosphate-dependent aminotransferase family. SerC subfamily.</text>
</comment>
<dbReference type="Gene3D" id="3.40.640.10">
    <property type="entry name" value="Type I PLP-dependent aspartate aminotransferase-like (Major domain)"/>
    <property type="match status" value="1"/>
</dbReference>
<dbReference type="UniPathway" id="UPA00135">
    <property type="reaction ID" value="UER00197"/>
</dbReference>
<dbReference type="GO" id="GO:0006564">
    <property type="term" value="P:L-serine biosynthetic process"/>
    <property type="evidence" value="ECO:0007669"/>
    <property type="project" value="UniProtKB-UniRule"/>
</dbReference>
<evidence type="ECO:0000256" key="11">
    <source>
        <dbReference type="ARBA" id="ARBA00049007"/>
    </source>
</evidence>
<feature type="binding site" evidence="12">
    <location>
        <position position="105"/>
    </location>
    <ligand>
        <name>pyridoxal 5'-phosphate</name>
        <dbReference type="ChEBI" id="CHEBI:597326"/>
    </ligand>
</feature>
<dbReference type="PANTHER" id="PTHR43247:SF1">
    <property type="entry name" value="PHOSPHOSERINE AMINOTRANSFERASE"/>
    <property type="match status" value="1"/>
</dbReference>
<comment type="catalytic activity">
    <reaction evidence="10 12">
        <text>4-(phosphooxy)-L-threonine + 2-oxoglutarate = (R)-3-hydroxy-2-oxo-4-phosphooxybutanoate + L-glutamate</text>
        <dbReference type="Rhea" id="RHEA:16573"/>
        <dbReference type="ChEBI" id="CHEBI:16810"/>
        <dbReference type="ChEBI" id="CHEBI:29985"/>
        <dbReference type="ChEBI" id="CHEBI:58452"/>
        <dbReference type="ChEBI" id="CHEBI:58538"/>
        <dbReference type="EC" id="2.6.1.52"/>
    </reaction>
</comment>
<name>A0A067A2F3_HYDMR</name>
<dbReference type="Proteomes" id="UP000027341">
    <property type="component" value="Unassembled WGS sequence"/>
</dbReference>
<dbReference type="HAMAP" id="MF_00160">
    <property type="entry name" value="SerC_aminotrans_5"/>
    <property type="match status" value="1"/>
</dbReference>
<evidence type="ECO:0000256" key="7">
    <source>
        <dbReference type="ARBA" id="ARBA00022898"/>
    </source>
</evidence>
<dbReference type="Gene3D" id="3.90.1150.10">
    <property type="entry name" value="Aspartate Aminotransferase, domain 1"/>
    <property type="match status" value="1"/>
</dbReference>
<dbReference type="NCBIfam" id="NF003764">
    <property type="entry name" value="PRK05355.1"/>
    <property type="match status" value="1"/>
</dbReference>
<dbReference type="SUPFAM" id="SSF53383">
    <property type="entry name" value="PLP-dependent transferases"/>
    <property type="match status" value="1"/>
</dbReference>
<evidence type="ECO:0000256" key="9">
    <source>
        <dbReference type="ARBA" id="ARBA00023299"/>
    </source>
</evidence>
<keyword evidence="12" id="KW-0963">Cytoplasm</keyword>
<comment type="cofactor">
    <cofactor evidence="12">
        <name>pyridoxal 5'-phosphate</name>
        <dbReference type="ChEBI" id="CHEBI:597326"/>
    </cofactor>
    <text evidence="12">Binds 1 pyridoxal phosphate per subunit.</text>
</comment>
<dbReference type="InterPro" id="IPR015421">
    <property type="entry name" value="PyrdxlP-dep_Trfase_major"/>
</dbReference>
<dbReference type="InterPro" id="IPR022278">
    <property type="entry name" value="Pser_aminoTfrase"/>
</dbReference>
<comment type="subcellular location">
    <subcellularLocation>
        <location evidence="12">Cytoplasm</location>
    </subcellularLocation>
</comment>
<evidence type="ECO:0000256" key="2">
    <source>
        <dbReference type="ARBA" id="ARBA00005099"/>
    </source>
</evidence>
<dbReference type="GO" id="GO:0008615">
    <property type="term" value="P:pyridoxine biosynthetic process"/>
    <property type="evidence" value="ECO:0007669"/>
    <property type="project" value="UniProtKB-UniRule"/>
</dbReference>
<keyword evidence="8 12" id="KW-0664">Pyridoxine biosynthesis</keyword>
<accession>A0A067A2F3</accession>
<comment type="catalytic activity">
    <reaction evidence="11 12">
        <text>O-phospho-L-serine + 2-oxoglutarate = 3-phosphooxypyruvate + L-glutamate</text>
        <dbReference type="Rhea" id="RHEA:14329"/>
        <dbReference type="ChEBI" id="CHEBI:16810"/>
        <dbReference type="ChEBI" id="CHEBI:18110"/>
        <dbReference type="ChEBI" id="CHEBI:29985"/>
        <dbReference type="ChEBI" id="CHEBI:57524"/>
        <dbReference type="EC" id="2.6.1.52"/>
    </reaction>
</comment>
<keyword evidence="4 12" id="KW-0032">Aminotransferase</keyword>
<dbReference type="FunFam" id="3.40.640.10:FF:000010">
    <property type="entry name" value="Phosphoserine aminotransferase"/>
    <property type="match status" value="1"/>
</dbReference>